<evidence type="ECO:0000313" key="1">
    <source>
        <dbReference type="EMBL" id="MCO1336696.1"/>
    </source>
</evidence>
<accession>A0A9X2EVJ3</accession>
<gene>
    <name evidence="1" type="ORF">MO867_20425</name>
</gene>
<evidence type="ECO:0000313" key="2">
    <source>
        <dbReference type="Proteomes" id="UP001139028"/>
    </source>
</evidence>
<dbReference type="RefSeq" id="WP_252472542.1">
    <property type="nucleotide sequence ID" value="NZ_JALBWM010000178.1"/>
</dbReference>
<comment type="caution">
    <text evidence="1">The sequence shown here is derived from an EMBL/GenBank/DDBJ whole genome shotgun (WGS) entry which is preliminary data.</text>
</comment>
<reference evidence="1" key="1">
    <citation type="journal article" date="2022" name="Arch. Microbiol.">
        <title>Microbulbifer okhotskensis sp. nov., isolated from a deep bottom sediment of the Okhotsk Sea.</title>
        <authorList>
            <person name="Romanenko L."/>
            <person name="Kurilenko V."/>
            <person name="Otstavnykh N."/>
            <person name="Velansky P."/>
            <person name="Isaeva M."/>
            <person name="Mikhailov V."/>
        </authorList>
    </citation>
    <scope>NUCLEOTIDE SEQUENCE</scope>
    <source>
        <strain evidence="1">OS29</strain>
    </source>
</reference>
<dbReference type="Proteomes" id="UP001139028">
    <property type="component" value="Unassembled WGS sequence"/>
</dbReference>
<sequence length="71" mass="7966">MSRKKLVIKPHHIHLAGLCITGARPWFAHHNLEMADLRRGRITTETLAATGDALAQRVIDAARKEDEDGRQ</sequence>
<keyword evidence="2" id="KW-1185">Reference proteome</keyword>
<protein>
    <submittedName>
        <fullName evidence="1">Uncharacterized protein</fullName>
    </submittedName>
</protein>
<dbReference type="EMBL" id="JALBWM010000178">
    <property type="protein sequence ID" value="MCO1336696.1"/>
    <property type="molecule type" value="Genomic_DNA"/>
</dbReference>
<organism evidence="1 2">
    <name type="scientific">Microbulbifer okhotskensis</name>
    <dbReference type="NCBI Taxonomy" id="2926617"/>
    <lineage>
        <taxon>Bacteria</taxon>
        <taxon>Pseudomonadati</taxon>
        <taxon>Pseudomonadota</taxon>
        <taxon>Gammaproteobacteria</taxon>
        <taxon>Cellvibrionales</taxon>
        <taxon>Microbulbiferaceae</taxon>
        <taxon>Microbulbifer</taxon>
    </lineage>
</organism>
<name>A0A9X2EVJ3_9GAMM</name>
<dbReference type="AlphaFoldDB" id="A0A9X2EVJ3"/>
<proteinExistence type="predicted"/>